<accession>A0A2A8D352</accession>
<dbReference type="Gene3D" id="3.40.50.300">
    <property type="entry name" value="P-loop containing nucleotide triphosphate hydrolases"/>
    <property type="match status" value="1"/>
</dbReference>
<protein>
    <recommendedName>
        <fullName evidence="3">Kinase</fullName>
    </recommendedName>
</protein>
<evidence type="ECO:0008006" key="3">
    <source>
        <dbReference type="Google" id="ProtNLM"/>
    </source>
</evidence>
<dbReference type="AlphaFoldDB" id="A0A2A8D352"/>
<keyword evidence="2" id="KW-1185">Reference proteome</keyword>
<name>A0A2A8D352_9BACT</name>
<dbReference type="InterPro" id="IPR011009">
    <property type="entry name" value="Kinase-like_dom_sf"/>
</dbReference>
<sequence>MLKDPSIYPHEPDSIELKQTHISIIALAPPFVYKVKKPVDFGFLDFTTLQKREAACQSEVKLNRRLCADTYLGVVHLAKMGDGYRFESDEGTTVEVAVKMRYLPPDGFLHTYAEEGTLTKEEIDRVVSTLSDFYDGLETAPEIAERGWVDHLRVNTDENFDQTRDHAGWLLPKAAYRVLQDYTDRFYDAHAALLNRRRTGGYFINGHGDLRLEHVHLSDKGVCIYDCIEFNDRFRHLDVASDIAFLAMDLDGHECRPLSRYFVRRMADELDDEELIDVVGFYKVYRAYVRGKVEGMRAAETEIPEDEKAASIRRAREHYRWALRYAAAGSRPTAIVVMGRTGSGKTTQAEACAKALGWRHVSSDRIRKELAGVPMFQRTPEDARGAVYGADMTERVYRTIEEAAIETVKIQQRGVVVDATYSSATRRTALRDSLRDADIPYAFVELTADDDTRRERLQRRTDDGSVSDARPDVMETIDKRYEAPSSLWDAHHLRVPTRESIDDTTTDILRALIRLHDG</sequence>
<proteinExistence type="predicted"/>
<evidence type="ECO:0000313" key="1">
    <source>
        <dbReference type="EMBL" id="PEN15375.1"/>
    </source>
</evidence>
<organism evidence="1 2">
    <name type="scientific">Longibacter salinarum</name>
    <dbReference type="NCBI Taxonomy" id="1850348"/>
    <lineage>
        <taxon>Bacteria</taxon>
        <taxon>Pseudomonadati</taxon>
        <taxon>Rhodothermota</taxon>
        <taxon>Rhodothermia</taxon>
        <taxon>Rhodothermales</taxon>
        <taxon>Salisaetaceae</taxon>
        <taxon>Longibacter</taxon>
    </lineage>
</organism>
<dbReference type="OrthoDB" id="9810277at2"/>
<dbReference type="Pfam" id="PF13671">
    <property type="entry name" value="AAA_33"/>
    <property type="match status" value="1"/>
</dbReference>
<comment type="caution">
    <text evidence="1">The sequence shown here is derived from an EMBL/GenBank/DDBJ whole genome shotgun (WGS) entry which is preliminary data.</text>
</comment>
<gene>
    <name evidence="1" type="ORF">CRI94_00325</name>
</gene>
<dbReference type="SUPFAM" id="SSF56112">
    <property type="entry name" value="Protein kinase-like (PK-like)"/>
    <property type="match status" value="1"/>
</dbReference>
<dbReference type="EMBL" id="PDEQ01000001">
    <property type="protein sequence ID" value="PEN15375.1"/>
    <property type="molecule type" value="Genomic_DNA"/>
</dbReference>
<dbReference type="PANTHER" id="PTHR43883:SF1">
    <property type="entry name" value="GLUCONOKINASE"/>
    <property type="match status" value="1"/>
</dbReference>
<dbReference type="PANTHER" id="PTHR43883">
    <property type="entry name" value="SLR0207 PROTEIN"/>
    <property type="match status" value="1"/>
</dbReference>
<dbReference type="Proteomes" id="UP000220102">
    <property type="component" value="Unassembled WGS sequence"/>
</dbReference>
<dbReference type="InterPro" id="IPR027417">
    <property type="entry name" value="P-loop_NTPase"/>
</dbReference>
<dbReference type="SUPFAM" id="SSF52540">
    <property type="entry name" value="P-loop containing nucleoside triphosphate hydrolases"/>
    <property type="match status" value="1"/>
</dbReference>
<dbReference type="InterPro" id="IPR052732">
    <property type="entry name" value="Cell-binding_unc_protein"/>
</dbReference>
<reference evidence="1 2" key="1">
    <citation type="submission" date="2017-10" db="EMBL/GenBank/DDBJ databases">
        <title>Draft genome of Longibacter Salinarum.</title>
        <authorList>
            <person name="Goh K.M."/>
            <person name="Shamsir M.S."/>
            <person name="Lim S.W."/>
        </authorList>
    </citation>
    <scope>NUCLEOTIDE SEQUENCE [LARGE SCALE GENOMIC DNA]</scope>
    <source>
        <strain evidence="1 2">KCTC 52045</strain>
    </source>
</reference>
<evidence type="ECO:0000313" key="2">
    <source>
        <dbReference type="Proteomes" id="UP000220102"/>
    </source>
</evidence>